<name>A0ABQ3T9J6_9ACTN</name>
<reference evidence="5" key="1">
    <citation type="submission" date="2023-07" db="EMBL/GenBank/DDBJ databases">
        <title>Whole genome shotgun sequence of Streptomyces spororaveus NBRC 15456.</title>
        <authorList>
            <person name="Komaki H."/>
            <person name="Tamura T."/>
        </authorList>
    </citation>
    <scope>NUCLEOTIDE SEQUENCE [LARGE SCALE GENOMIC DNA]</scope>
    <source>
        <strain evidence="5">NBRC 15456</strain>
    </source>
</reference>
<dbReference type="CDD" id="cd06577">
    <property type="entry name" value="PASTA_pknB"/>
    <property type="match status" value="1"/>
</dbReference>
<evidence type="ECO:0000256" key="2">
    <source>
        <dbReference type="SAM" id="Phobius"/>
    </source>
</evidence>
<dbReference type="EMBL" id="BNED01000005">
    <property type="protein sequence ID" value="GHI77047.1"/>
    <property type="molecule type" value="Genomic_DNA"/>
</dbReference>
<evidence type="ECO:0000313" key="4">
    <source>
        <dbReference type="EMBL" id="GHI77047.1"/>
    </source>
</evidence>
<keyword evidence="2" id="KW-0812">Transmembrane</keyword>
<accession>A0ABQ3T9J6</accession>
<feature type="transmembrane region" description="Helical" evidence="2">
    <location>
        <begin position="20"/>
        <end position="43"/>
    </location>
</feature>
<feature type="compositionally biased region" description="Low complexity" evidence="1">
    <location>
        <begin position="82"/>
        <end position="93"/>
    </location>
</feature>
<feature type="compositionally biased region" description="Polar residues" evidence="1">
    <location>
        <begin position="311"/>
        <end position="320"/>
    </location>
</feature>
<dbReference type="RefSeq" id="WP_202199177.1">
    <property type="nucleotide sequence ID" value="NZ_BAAATO010000005.1"/>
</dbReference>
<organism evidence="4 5">
    <name type="scientific">Streptomyces spororaveus</name>
    <dbReference type="NCBI Taxonomy" id="284039"/>
    <lineage>
        <taxon>Bacteria</taxon>
        <taxon>Bacillati</taxon>
        <taxon>Actinomycetota</taxon>
        <taxon>Actinomycetes</taxon>
        <taxon>Kitasatosporales</taxon>
        <taxon>Streptomycetaceae</taxon>
        <taxon>Streptomyces</taxon>
    </lineage>
</organism>
<evidence type="ECO:0000313" key="5">
    <source>
        <dbReference type="Proteomes" id="UP000608522"/>
    </source>
</evidence>
<keyword evidence="2" id="KW-0472">Membrane</keyword>
<proteinExistence type="predicted"/>
<sequence>MTYPPPYPYPPAPAPDRRRWWQHPALIIPLLVILPPVGIVLVWTSRWKSAPKILSTIVAGAWMIAPFLGDPPEKTGADAKPKAAAVAPAAPSASPAPSPSGPPDFVGKNLKDAQSAAQTAGFHSISHDAGPGDSGQWSDGNWKVCFQVLADKPVGKQPTIDFAVTRNEWPCPAKDGDPIPYPKMPKVVGQDYAKAQETLKPLGLQKIEPQSAYTDVTLPGDPASWTVCFQEPEEGKEVQYPKTTTAYLSLTAPGTDCPAAKYTKLHPDPTRPPVGDDDDNDGSGGSSSTGGSSGSGGSGGSAGTITPGAFCSNSGSTGVSQKGVVYTCRDRHWRR</sequence>
<feature type="domain" description="PASTA" evidence="3">
    <location>
        <begin position="178"/>
        <end position="250"/>
    </location>
</feature>
<dbReference type="Pfam" id="PF03793">
    <property type="entry name" value="PASTA"/>
    <property type="match status" value="1"/>
</dbReference>
<dbReference type="Proteomes" id="UP000608522">
    <property type="component" value="Unassembled WGS sequence"/>
</dbReference>
<feature type="region of interest" description="Disordered" evidence="1">
    <location>
        <begin position="259"/>
        <end position="335"/>
    </location>
</feature>
<feature type="compositionally biased region" description="Gly residues" evidence="1">
    <location>
        <begin position="282"/>
        <end position="302"/>
    </location>
</feature>
<dbReference type="Gene3D" id="3.30.10.20">
    <property type="match status" value="1"/>
</dbReference>
<comment type="caution">
    <text evidence="4">The sequence shown here is derived from an EMBL/GenBank/DDBJ whole genome shotgun (WGS) entry which is preliminary data.</text>
</comment>
<protein>
    <recommendedName>
        <fullName evidence="3">PASTA domain-containing protein</fullName>
    </recommendedName>
</protein>
<keyword evidence="5" id="KW-1185">Reference proteome</keyword>
<evidence type="ECO:0000259" key="3">
    <source>
        <dbReference type="PROSITE" id="PS51178"/>
    </source>
</evidence>
<feature type="region of interest" description="Disordered" evidence="1">
    <location>
        <begin position="73"/>
        <end position="136"/>
    </location>
</feature>
<evidence type="ECO:0000256" key="1">
    <source>
        <dbReference type="SAM" id="MobiDB-lite"/>
    </source>
</evidence>
<dbReference type="PROSITE" id="PS51178">
    <property type="entry name" value="PASTA"/>
    <property type="match status" value="1"/>
</dbReference>
<keyword evidence="2" id="KW-1133">Transmembrane helix</keyword>
<dbReference type="InterPro" id="IPR005543">
    <property type="entry name" value="PASTA_dom"/>
</dbReference>
<gene>
    <name evidence="4" type="ORF">Sspor_26080</name>
</gene>